<evidence type="ECO:0000313" key="3">
    <source>
        <dbReference type="Proteomes" id="UP000650081"/>
    </source>
</evidence>
<dbReference type="Gene3D" id="2.60.120.200">
    <property type="match status" value="1"/>
</dbReference>
<evidence type="ECO:0008006" key="4">
    <source>
        <dbReference type="Google" id="ProtNLM"/>
    </source>
</evidence>
<feature type="signal peptide" evidence="1">
    <location>
        <begin position="1"/>
        <end position="25"/>
    </location>
</feature>
<comment type="caution">
    <text evidence="2">The sequence shown here is derived from an EMBL/GenBank/DDBJ whole genome shotgun (WGS) entry which is preliminary data.</text>
</comment>
<dbReference type="RefSeq" id="WP_187466716.1">
    <property type="nucleotide sequence ID" value="NZ_JACSIT010000100.1"/>
</dbReference>
<reference evidence="2" key="1">
    <citation type="submission" date="2020-08" db="EMBL/GenBank/DDBJ databases">
        <title>Lewinella bacteria from marine environments.</title>
        <authorList>
            <person name="Zhong Y."/>
        </authorList>
    </citation>
    <scope>NUCLEOTIDE SEQUENCE</scope>
    <source>
        <strain evidence="2">KCTC 42187</strain>
    </source>
</reference>
<dbReference type="InterPro" id="IPR013783">
    <property type="entry name" value="Ig-like_fold"/>
</dbReference>
<name>A0A923PIE9_9BACT</name>
<dbReference type="Proteomes" id="UP000650081">
    <property type="component" value="Unassembled WGS sequence"/>
</dbReference>
<gene>
    <name evidence="2" type="ORF">H9S92_10780</name>
</gene>
<evidence type="ECO:0000313" key="2">
    <source>
        <dbReference type="EMBL" id="MBC6994650.1"/>
    </source>
</evidence>
<accession>A0A923PIE9</accession>
<keyword evidence="3" id="KW-1185">Reference proteome</keyword>
<organism evidence="2 3">
    <name type="scientific">Neolewinella lacunae</name>
    <dbReference type="NCBI Taxonomy" id="1517758"/>
    <lineage>
        <taxon>Bacteria</taxon>
        <taxon>Pseudomonadati</taxon>
        <taxon>Bacteroidota</taxon>
        <taxon>Saprospiria</taxon>
        <taxon>Saprospirales</taxon>
        <taxon>Lewinellaceae</taxon>
        <taxon>Neolewinella</taxon>
    </lineage>
</organism>
<dbReference type="EMBL" id="JACSIT010000100">
    <property type="protein sequence ID" value="MBC6994650.1"/>
    <property type="molecule type" value="Genomic_DNA"/>
</dbReference>
<feature type="chain" id="PRO_5037126893" description="Fibronectin type-III domain-containing protein" evidence="1">
    <location>
        <begin position="26"/>
        <end position="791"/>
    </location>
</feature>
<protein>
    <recommendedName>
        <fullName evidence="4">Fibronectin type-III domain-containing protein</fullName>
    </recommendedName>
</protein>
<sequence length="791" mass="85818">MGTVLRMTMAIALLLAGTGALWAQATANASASSGGGYATLAAAQFGVEGPDNSSPDCVSPGTGSHQSFGQHILQVADAELDQNVFAFVSHIDEDNDRCVVFDRARIEIKGGPQGSTDPELEHAYGDETFYRWQFQLPADFVGASSFCHLFQNKAQGGSDSDFPILTITARASIVELRHHAGDENPAGTQGSLVSAPLSDFRGRWVEVYLRQEHRNDGALTFTVNDVLTGASIISYANPNIDLFRGAPTSNNVINRPKWGIYRAYNATANPPLKDEIVRFANFCSSEVAASLCPSLLPDLGLPDTVRLALPLEGSANVPLYMPLVWEPSAGATSYNVYLGTTPTPGLVANVTAATFSPTLVAGTTYYYQVGAVSSSGERRNTVATFSTLVNPDDGDWDVARGHARPEVEHSSVFSFDFNVAGDAAIDSTSRIPSELGNNQHCHLSDQGTTGNYRWRYRQMTDDEVTVLLRLAPIPANNNITYVEFYGRGWRQKLRINRSNIQLQQTPGDPTFDFPEGFWDNDPYRIIRITFGSNPTPGGPLFTRVYLEESPTVFASGESETTSGATSARIDIGRSGGDDYGACFDYLAINPTGAYPPDAGTAFAPPADLNLAPLPVRWSGPLTVATVGKERELRWAVAEQVNNEFFTVESSTDGRRFVALANISADGNFRGERQYTYRDARILGGTIYYRIRQTDYSGDYTFSNTVAVTAAGRREGLSVRPNPVTDALQLRGVPTDGTYRYRILSLGGRELQAGTVGQSLLPIRALHLPAGPYLLQTTAPDGRVETVRFIKR</sequence>
<evidence type="ECO:0000256" key="1">
    <source>
        <dbReference type="SAM" id="SignalP"/>
    </source>
</evidence>
<proteinExistence type="predicted"/>
<keyword evidence="1" id="KW-0732">Signal</keyword>
<dbReference type="AlphaFoldDB" id="A0A923PIE9"/>
<dbReference type="Gene3D" id="2.60.40.10">
    <property type="entry name" value="Immunoglobulins"/>
    <property type="match status" value="1"/>
</dbReference>